<dbReference type="PROSITE" id="PS50943">
    <property type="entry name" value="HTH_CROC1"/>
    <property type="match status" value="1"/>
</dbReference>
<dbReference type="InterPro" id="IPR010982">
    <property type="entry name" value="Lambda_DNA-bd_dom_sf"/>
</dbReference>
<evidence type="ECO:0000259" key="1">
    <source>
        <dbReference type="PROSITE" id="PS50943"/>
    </source>
</evidence>
<dbReference type="Gene3D" id="1.10.260.40">
    <property type="entry name" value="lambda repressor-like DNA-binding domains"/>
    <property type="match status" value="1"/>
</dbReference>
<keyword evidence="3" id="KW-1185">Reference proteome</keyword>
<dbReference type="CDD" id="cd00093">
    <property type="entry name" value="HTH_XRE"/>
    <property type="match status" value="1"/>
</dbReference>
<reference evidence="2 3" key="1">
    <citation type="submission" date="2022-12" db="EMBL/GenBank/DDBJ databases">
        <title>Two new species, Stenotrophomonas aracearum and Stenotrophomonas oahuensis, isolated from Anthurium (Araceae family) in Hawaii.</title>
        <authorList>
            <person name="Chunag S.C."/>
            <person name="Dobhal S."/>
            <person name="Alvarez A."/>
            <person name="Arif M."/>
        </authorList>
    </citation>
    <scope>NUCLEOTIDE SEQUENCE [LARGE SCALE GENOMIC DNA]</scope>
    <source>
        <strain evidence="2 3">A5586</strain>
    </source>
</reference>
<evidence type="ECO:0000313" key="3">
    <source>
        <dbReference type="Proteomes" id="UP001302072"/>
    </source>
</evidence>
<dbReference type="EMBL" id="CP115541">
    <property type="protein sequence ID" value="WNH54225.1"/>
    <property type="molecule type" value="Genomic_DNA"/>
</dbReference>
<gene>
    <name evidence="2" type="ORF">PDM29_08105</name>
</gene>
<protein>
    <submittedName>
        <fullName evidence="2">Helix-turn-helix transcriptional regulator</fullName>
    </submittedName>
</protein>
<proteinExistence type="predicted"/>
<dbReference type="SUPFAM" id="SSF47413">
    <property type="entry name" value="lambda repressor-like DNA-binding domains"/>
    <property type="match status" value="1"/>
</dbReference>
<dbReference type="InterPro" id="IPR001387">
    <property type="entry name" value="Cro/C1-type_HTH"/>
</dbReference>
<sequence length="107" mass="11552">MRTSPSDLVSPAVRRAAAHLGKLIRQARLARSMTQSELAVRAKTSPSTVMRVEKGGVESGLGTVLLMLEQLGLLHHISELADPTTQALLEHKGRKRARSSAVADLDF</sequence>
<name>A0ABY9YUK4_9GAMM</name>
<dbReference type="Proteomes" id="UP001302072">
    <property type="component" value="Chromosome"/>
</dbReference>
<accession>A0ABY9YUK4</accession>
<dbReference type="Pfam" id="PF01381">
    <property type="entry name" value="HTH_3"/>
    <property type="match status" value="1"/>
</dbReference>
<dbReference type="RefSeq" id="WP_311193337.1">
    <property type="nucleotide sequence ID" value="NZ_CP115541.1"/>
</dbReference>
<dbReference type="SMART" id="SM00530">
    <property type="entry name" value="HTH_XRE"/>
    <property type="match status" value="1"/>
</dbReference>
<feature type="domain" description="HTH cro/C1-type" evidence="1">
    <location>
        <begin position="24"/>
        <end position="80"/>
    </location>
</feature>
<evidence type="ECO:0000313" key="2">
    <source>
        <dbReference type="EMBL" id="WNH54225.1"/>
    </source>
</evidence>
<organism evidence="2 3">
    <name type="scientific">Stenotrophomonas oahuensis</name>
    <dbReference type="NCBI Taxonomy" id="3003271"/>
    <lineage>
        <taxon>Bacteria</taxon>
        <taxon>Pseudomonadati</taxon>
        <taxon>Pseudomonadota</taxon>
        <taxon>Gammaproteobacteria</taxon>
        <taxon>Lysobacterales</taxon>
        <taxon>Lysobacteraceae</taxon>
        <taxon>Stenotrophomonas</taxon>
    </lineage>
</organism>